<keyword evidence="1" id="KW-0472">Membrane</keyword>
<keyword evidence="1" id="KW-0812">Transmembrane</keyword>
<gene>
    <name evidence="2" type="ORF">IF1G_09039</name>
</gene>
<feature type="transmembrane region" description="Helical" evidence="1">
    <location>
        <begin position="46"/>
        <end position="67"/>
    </location>
</feature>
<proteinExistence type="predicted"/>
<evidence type="ECO:0000313" key="3">
    <source>
        <dbReference type="Proteomes" id="UP000315783"/>
    </source>
</evidence>
<organism evidence="2 3">
    <name type="scientific">Cordyceps javanica</name>
    <dbReference type="NCBI Taxonomy" id="43265"/>
    <lineage>
        <taxon>Eukaryota</taxon>
        <taxon>Fungi</taxon>
        <taxon>Dikarya</taxon>
        <taxon>Ascomycota</taxon>
        <taxon>Pezizomycotina</taxon>
        <taxon>Sordariomycetes</taxon>
        <taxon>Hypocreomycetidae</taxon>
        <taxon>Hypocreales</taxon>
        <taxon>Cordycipitaceae</taxon>
        <taxon>Cordyceps</taxon>
    </lineage>
</organism>
<accession>A0A545VR85</accession>
<dbReference type="Proteomes" id="UP000315783">
    <property type="component" value="Unassembled WGS sequence"/>
</dbReference>
<keyword evidence="1" id="KW-1133">Transmembrane helix</keyword>
<comment type="caution">
    <text evidence="2">The sequence shown here is derived from an EMBL/GenBank/DDBJ whole genome shotgun (WGS) entry which is preliminary data.</text>
</comment>
<sequence>MDISCPLAMPTISRLGLHSVVSTSLSHVIVGVVGELALAASAASAALSSSLSALLSILMIPFLHLCIRTPCRQLSGNMG</sequence>
<protein>
    <submittedName>
        <fullName evidence="2">Uncharacterized protein</fullName>
    </submittedName>
</protein>
<dbReference type="EMBL" id="SPUK01000015">
    <property type="protein sequence ID" value="TQV92521.1"/>
    <property type="molecule type" value="Genomic_DNA"/>
</dbReference>
<evidence type="ECO:0000256" key="1">
    <source>
        <dbReference type="SAM" id="Phobius"/>
    </source>
</evidence>
<dbReference type="AlphaFoldDB" id="A0A545VR85"/>
<keyword evidence="3" id="KW-1185">Reference proteome</keyword>
<name>A0A545VR85_9HYPO</name>
<reference evidence="2 3" key="1">
    <citation type="journal article" date="2019" name="Appl. Microbiol. Biotechnol.">
        <title>Genome sequence of Isaria javanica and comparative genome analysis insights into family S53 peptidase evolution in fungal entomopathogens.</title>
        <authorList>
            <person name="Lin R."/>
            <person name="Zhang X."/>
            <person name="Xin B."/>
            <person name="Zou M."/>
            <person name="Gao Y."/>
            <person name="Qin F."/>
            <person name="Hu Q."/>
            <person name="Xie B."/>
            <person name="Cheng X."/>
        </authorList>
    </citation>
    <scope>NUCLEOTIDE SEQUENCE [LARGE SCALE GENOMIC DNA]</scope>
    <source>
        <strain evidence="2 3">IJ1G</strain>
    </source>
</reference>
<evidence type="ECO:0000313" key="2">
    <source>
        <dbReference type="EMBL" id="TQV92521.1"/>
    </source>
</evidence>